<dbReference type="InterPro" id="IPR000015">
    <property type="entry name" value="Fimb_usher"/>
</dbReference>
<keyword evidence="6 9" id="KW-0732">Signal</keyword>
<feature type="chain" id="PRO_5012707001" evidence="9">
    <location>
        <begin position="33"/>
        <end position="857"/>
    </location>
</feature>
<feature type="domain" description="PapC-like C-terminal" evidence="10">
    <location>
        <begin position="762"/>
        <end position="817"/>
    </location>
</feature>
<dbReference type="Gene3D" id="2.60.40.2070">
    <property type="match status" value="1"/>
</dbReference>
<dbReference type="PANTHER" id="PTHR30451:SF10">
    <property type="entry name" value="OUTER MEMBRANE USHER PROTEIN YFCU-RELATED"/>
    <property type="match status" value="1"/>
</dbReference>
<comment type="caution">
    <text evidence="12">The sequence shown here is derived from an EMBL/GenBank/DDBJ whole genome shotgun (WGS) entry which is preliminary data.</text>
</comment>
<keyword evidence="3" id="KW-0813">Transport</keyword>
<gene>
    <name evidence="12" type="ORF">BMI79_16905</name>
</gene>
<dbReference type="InterPro" id="IPR037224">
    <property type="entry name" value="PapC_N_sf"/>
</dbReference>
<keyword evidence="5" id="KW-0812">Transmembrane</keyword>
<dbReference type="InterPro" id="IPR025949">
    <property type="entry name" value="PapC-like_C"/>
</dbReference>
<dbReference type="AlphaFoldDB" id="A0A1S8CFP6"/>
<dbReference type="InterPro" id="IPR042186">
    <property type="entry name" value="FimD_plug_dom"/>
</dbReference>
<dbReference type="InterPro" id="IPR043142">
    <property type="entry name" value="PapC-like_C_sf"/>
</dbReference>
<evidence type="ECO:0000259" key="10">
    <source>
        <dbReference type="Pfam" id="PF13953"/>
    </source>
</evidence>
<dbReference type="Proteomes" id="UP000216021">
    <property type="component" value="Unassembled WGS sequence"/>
</dbReference>
<comment type="subcellular location">
    <subcellularLocation>
        <location evidence="1">Cell outer membrane</location>
        <topology evidence="1">Multi-pass membrane protein</topology>
    </subcellularLocation>
</comment>
<dbReference type="STRING" id="2034155.BMI79_16905"/>
<comment type="similarity">
    <text evidence="2">Belongs to the fimbrial export usher family.</text>
</comment>
<organism evidence="12 13">
    <name type="scientific">Serratia oryzae</name>
    <dbReference type="NCBI Taxonomy" id="2034155"/>
    <lineage>
        <taxon>Bacteria</taxon>
        <taxon>Pseudomonadati</taxon>
        <taxon>Pseudomonadota</taxon>
        <taxon>Gammaproteobacteria</taxon>
        <taxon>Enterobacterales</taxon>
        <taxon>Yersiniaceae</taxon>
        <taxon>Serratia</taxon>
    </lineage>
</organism>
<dbReference type="Pfam" id="PF13954">
    <property type="entry name" value="PapC_N"/>
    <property type="match status" value="1"/>
</dbReference>
<keyword evidence="13" id="KW-1185">Reference proteome</keyword>
<dbReference type="InterPro" id="IPR025885">
    <property type="entry name" value="PapC_N"/>
</dbReference>
<dbReference type="Gene3D" id="2.60.40.3110">
    <property type="match status" value="1"/>
</dbReference>
<dbReference type="GO" id="GO:0015473">
    <property type="term" value="F:fimbrial usher porin activity"/>
    <property type="evidence" value="ECO:0007669"/>
    <property type="project" value="InterPro"/>
</dbReference>
<dbReference type="GO" id="GO:0009279">
    <property type="term" value="C:cell outer membrane"/>
    <property type="evidence" value="ECO:0007669"/>
    <property type="project" value="UniProtKB-SubCell"/>
</dbReference>
<keyword evidence="4" id="KW-1134">Transmembrane beta strand</keyword>
<dbReference type="Gene3D" id="2.60.40.2610">
    <property type="entry name" value="Outer membrane usher protein FimD, plug domain"/>
    <property type="match status" value="1"/>
</dbReference>
<dbReference type="NCBIfam" id="NF011812">
    <property type="entry name" value="PRK15284.1"/>
    <property type="match status" value="1"/>
</dbReference>
<evidence type="ECO:0000256" key="5">
    <source>
        <dbReference type="ARBA" id="ARBA00022692"/>
    </source>
</evidence>
<evidence type="ECO:0000256" key="1">
    <source>
        <dbReference type="ARBA" id="ARBA00004571"/>
    </source>
</evidence>
<evidence type="ECO:0000256" key="6">
    <source>
        <dbReference type="ARBA" id="ARBA00022729"/>
    </source>
</evidence>
<dbReference type="GO" id="GO:0009297">
    <property type="term" value="P:pilus assembly"/>
    <property type="evidence" value="ECO:0007669"/>
    <property type="project" value="InterPro"/>
</dbReference>
<feature type="signal peptide" evidence="9">
    <location>
        <begin position="1"/>
        <end position="32"/>
    </location>
</feature>
<dbReference type="SUPFAM" id="SSF141729">
    <property type="entry name" value="FimD N-terminal domain-like"/>
    <property type="match status" value="1"/>
</dbReference>
<evidence type="ECO:0000256" key="9">
    <source>
        <dbReference type="SAM" id="SignalP"/>
    </source>
</evidence>
<protein>
    <submittedName>
        <fullName evidence="12">Fimbrial assembly protein</fullName>
    </submittedName>
</protein>
<evidence type="ECO:0000256" key="2">
    <source>
        <dbReference type="ARBA" id="ARBA00008064"/>
    </source>
</evidence>
<dbReference type="EMBL" id="MOXD01000010">
    <property type="protein sequence ID" value="OMQ20801.1"/>
    <property type="molecule type" value="Genomic_DNA"/>
</dbReference>
<evidence type="ECO:0000256" key="4">
    <source>
        <dbReference type="ARBA" id="ARBA00022452"/>
    </source>
</evidence>
<evidence type="ECO:0000256" key="8">
    <source>
        <dbReference type="ARBA" id="ARBA00023237"/>
    </source>
</evidence>
<dbReference type="PANTHER" id="PTHR30451">
    <property type="entry name" value="OUTER MEMBRANE USHER PROTEIN"/>
    <property type="match status" value="1"/>
</dbReference>
<keyword evidence="7" id="KW-0472">Membrane</keyword>
<reference evidence="12 13" key="1">
    <citation type="submission" date="2016-11" db="EMBL/GenBank/DDBJ databases">
        <title>Rahnella oryzae sp. nov., isolated from rice root.</title>
        <authorList>
            <person name="Zhang X.-X."/>
            <person name="Zhang J."/>
        </authorList>
    </citation>
    <scope>NUCLEOTIDE SEQUENCE [LARGE SCALE GENOMIC DNA]</scope>
    <source>
        <strain evidence="12 13">J11-6</strain>
    </source>
</reference>
<dbReference type="RefSeq" id="WP_076943367.1">
    <property type="nucleotide sequence ID" value="NZ_MOXD01000010.1"/>
</dbReference>
<evidence type="ECO:0000313" key="12">
    <source>
        <dbReference type="EMBL" id="OMQ20801.1"/>
    </source>
</evidence>
<dbReference type="Gene3D" id="3.10.20.410">
    <property type="match status" value="1"/>
</dbReference>
<proteinExistence type="inferred from homology"/>
<evidence type="ECO:0000259" key="11">
    <source>
        <dbReference type="Pfam" id="PF13954"/>
    </source>
</evidence>
<evidence type="ECO:0000256" key="7">
    <source>
        <dbReference type="ARBA" id="ARBA00023136"/>
    </source>
</evidence>
<dbReference type="OrthoDB" id="6554712at2"/>
<evidence type="ECO:0000313" key="13">
    <source>
        <dbReference type="Proteomes" id="UP000216021"/>
    </source>
</evidence>
<feature type="domain" description="PapC N-terminal" evidence="11">
    <location>
        <begin position="36"/>
        <end position="182"/>
    </location>
</feature>
<keyword evidence="8" id="KW-0998">Cell outer membrane</keyword>
<sequence>MITPPSKARVSRPRLLTLLIALALLNGQAAYAQPIEFNNEVLDLQDRSQIDLDRFSRAGYVMPGDYRLEVRVNQLTALPEQTIVFHPSEQDPQDSEPCLPPTLVETLGLKPEALHQLRWTEGGKCLVLGSIEGLTARADLGAGALYLSVPQAYLEYSAEDWDPPSRWDEGIPGLLLDYNVNGQVQRQTNDNQVQKGYSLNGSGVVGANAGSWRLRASWQSAINHQTGSGEPTTQNFDWTQYTAYRALPNLGAKLTLGEDFLNSSIFDSFRFAGVNLATDDAMLPPNLRGYAPEVSGVARTNARVVVSQQGRVLKETLVAPGPFRIEDLNNAVTGQLDVKVEEQDGSVQSFTVSTANIPYLTRPGRVRYRLSAGRPTDLRHHTEGPAFAGGEFSWGVTNGWSLYGGLIGGEEYNALAMGIGSDLMALGALSFDITRSRADLPGQIVLAGNSFRLNYAKRFDEINGQLSFAAYRFSERNFMNMNDYLTLRNRGEREQSGKERYSVAYNQQFAQLGVSASLSYNHDTYWDRGSSDYLGLSLTRYFDLGQLKNISLSLTGYRNQLNGKPDDGLYLSLSMPWGNAGSISYSGTLDRRDNTHRVTYADKINDRSNYQVSSGWNRKGGLVNGYFRHDADWAQINATAGSQPGSYTSVGLGVQGGITATRDGAAAHRVSMPGGTRLLVDTDGVPGIPIRGYGAALKSNRYGKAVVADINNYYRNQVNIDLDQLPENAEASTSVVMATLTEGAIGYRKFDVVAGEKAMAVIRLADGRMPPFGAQVINHKLREVGIVNDGGQVYLSGIERGEQMTVHWDDRAQCELTLPSVLPSALDPTDLLLPCRELSGGAPNDLAARRNNPEKSE</sequence>
<evidence type="ECO:0000256" key="3">
    <source>
        <dbReference type="ARBA" id="ARBA00022448"/>
    </source>
</evidence>
<dbReference type="Pfam" id="PF00577">
    <property type="entry name" value="Usher"/>
    <property type="match status" value="1"/>
</dbReference>
<name>A0A1S8CFP6_9GAMM</name>
<accession>A0A1S8CFP6</accession>
<dbReference type="Pfam" id="PF13953">
    <property type="entry name" value="PapC_C"/>
    <property type="match status" value="1"/>
</dbReference>